<name>A0A140L9H4_9FIRM</name>
<dbReference type="SMART" id="SM00448">
    <property type="entry name" value="REC"/>
    <property type="match status" value="1"/>
</dbReference>
<dbReference type="PROSITE" id="PS50930">
    <property type="entry name" value="HTH_LYTTR"/>
    <property type="match status" value="1"/>
</dbReference>
<sequence>MRCMIVDDEAPAREEIKYLLQKYGGVEVVAEAEEGKKAFEIIKREKPDVIFLDIQMRGMSGFDVADELMKLESCPLIVFITAYDQYAIKAFEINAVDYILKPISSERLKSTMDRLSNLLKRGSGDMGKVNIEELLKYISKPRQIQKISVYSNGKHIPLDPYEIIYISVEGRNTVIKSKKGEFISNLNLGELEEKLKDFPFFRSHRSFLINLEEIQEIDNWFHGTYQITMRGLPEEKIPVSRSNAQKFREMMNL</sequence>
<dbReference type="OrthoDB" id="9809318at2"/>
<dbReference type="EMBL" id="LOEE01000019">
    <property type="protein sequence ID" value="KXG77199.1"/>
    <property type="molecule type" value="Genomic_DNA"/>
</dbReference>
<dbReference type="InterPro" id="IPR046947">
    <property type="entry name" value="LytR-like"/>
</dbReference>
<organism evidence="6 7">
    <name type="scientific">Thermotalea metallivorans</name>
    <dbReference type="NCBI Taxonomy" id="520762"/>
    <lineage>
        <taxon>Bacteria</taxon>
        <taxon>Bacillati</taxon>
        <taxon>Bacillota</taxon>
        <taxon>Clostridia</taxon>
        <taxon>Peptostreptococcales</taxon>
        <taxon>Thermotaleaceae</taxon>
        <taxon>Thermotalea</taxon>
    </lineage>
</organism>
<dbReference type="InterPro" id="IPR011006">
    <property type="entry name" value="CheY-like_superfamily"/>
</dbReference>
<dbReference type="Gene3D" id="2.20.25.10">
    <property type="match status" value="1"/>
</dbReference>
<dbReference type="Pfam" id="PF00072">
    <property type="entry name" value="Response_reg"/>
    <property type="match status" value="1"/>
</dbReference>
<dbReference type="InterPro" id="IPR007492">
    <property type="entry name" value="LytTR_DNA-bd_dom"/>
</dbReference>
<keyword evidence="3" id="KW-0597">Phosphoprotein</keyword>
<reference evidence="6 7" key="1">
    <citation type="submission" date="2015-12" db="EMBL/GenBank/DDBJ databases">
        <title>Draft genome sequence of the thermoanaerobe Thermotalea metallivorans, an isolate from the runoff channel of the Great Artesian Basin, Australia.</title>
        <authorList>
            <person name="Patel B.K."/>
        </authorList>
    </citation>
    <scope>NUCLEOTIDE SEQUENCE [LARGE SCALE GENOMIC DNA]</scope>
    <source>
        <strain evidence="6 7">B2-1</strain>
    </source>
</reference>
<dbReference type="PROSITE" id="PS50110">
    <property type="entry name" value="RESPONSE_REGULATORY"/>
    <property type="match status" value="1"/>
</dbReference>
<dbReference type="PATRIC" id="fig|520762.4.peg.815"/>
<protein>
    <recommendedName>
        <fullName evidence="1">Stage 0 sporulation protein A homolog</fullName>
    </recommendedName>
</protein>
<feature type="modified residue" description="4-aspartylphosphate" evidence="3">
    <location>
        <position position="53"/>
    </location>
</feature>
<proteinExistence type="predicted"/>
<dbReference type="GO" id="GO:0003677">
    <property type="term" value="F:DNA binding"/>
    <property type="evidence" value="ECO:0007669"/>
    <property type="project" value="InterPro"/>
</dbReference>
<dbReference type="Proteomes" id="UP000070456">
    <property type="component" value="Unassembled WGS sequence"/>
</dbReference>
<gene>
    <name evidence="6" type="primary">ypdB_1</name>
    <name evidence="6" type="ORF">AN619_07290</name>
</gene>
<dbReference type="GO" id="GO:0000156">
    <property type="term" value="F:phosphorelay response regulator activity"/>
    <property type="evidence" value="ECO:0007669"/>
    <property type="project" value="InterPro"/>
</dbReference>
<comment type="caution">
    <text evidence="6">The sequence shown here is derived from an EMBL/GenBank/DDBJ whole genome shotgun (WGS) entry which is preliminary data.</text>
</comment>
<dbReference type="InterPro" id="IPR001789">
    <property type="entry name" value="Sig_transdc_resp-reg_receiver"/>
</dbReference>
<feature type="domain" description="Response regulatory" evidence="4">
    <location>
        <begin position="2"/>
        <end position="116"/>
    </location>
</feature>
<accession>A0A140L9H4</accession>
<dbReference type="PANTHER" id="PTHR37299:SF1">
    <property type="entry name" value="STAGE 0 SPORULATION PROTEIN A HOMOLOG"/>
    <property type="match status" value="1"/>
</dbReference>
<dbReference type="AlphaFoldDB" id="A0A140L9H4"/>
<dbReference type="RefSeq" id="WP_068555103.1">
    <property type="nucleotide sequence ID" value="NZ_LOEE01000019.1"/>
</dbReference>
<feature type="domain" description="HTH LytTR-type" evidence="5">
    <location>
        <begin position="147"/>
        <end position="253"/>
    </location>
</feature>
<evidence type="ECO:0000313" key="6">
    <source>
        <dbReference type="EMBL" id="KXG77199.1"/>
    </source>
</evidence>
<dbReference type="Pfam" id="PF04397">
    <property type="entry name" value="LytTR"/>
    <property type="match status" value="1"/>
</dbReference>
<evidence type="ECO:0000313" key="7">
    <source>
        <dbReference type="Proteomes" id="UP000070456"/>
    </source>
</evidence>
<dbReference type="Gene3D" id="3.40.50.2300">
    <property type="match status" value="1"/>
</dbReference>
<evidence type="ECO:0000256" key="3">
    <source>
        <dbReference type="PROSITE-ProRule" id="PRU00169"/>
    </source>
</evidence>
<dbReference type="SUPFAM" id="SSF52172">
    <property type="entry name" value="CheY-like"/>
    <property type="match status" value="1"/>
</dbReference>
<dbReference type="Gene3D" id="2.40.50.40">
    <property type="match status" value="1"/>
</dbReference>
<evidence type="ECO:0000256" key="2">
    <source>
        <dbReference type="ARBA" id="ARBA00024867"/>
    </source>
</evidence>
<dbReference type="PANTHER" id="PTHR37299">
    <property type="entry name" value="TRANSCRIPTIONAL REGULATOR-RELATED"/>
    <property type="match status" value="1"/>
</dbReference>
<evidence type="ECO:0000259" key="4">
    <source>
        <dbReference type="PROSITE" id="PS50110"/>
    </source>
</evidence>
<evidence type="ECO:0000259" key="5">
    <source>
        <dbReference type="PROSITE" id="PS50930"/>
    </source>
</evidence>
<dbReference type="CDD" id="cd17532">
    <property type="entry name" value="REC_LytTR_AlgR-like"/>
    <property type="match status" value="1"/>
</dbReference>
<keyword evidence="7" id="KW-1185">Reference proteome</keyword>
<dbReference type="STRING" id="520762.AN619_07290"/>
<comment type="function">
    <text evidence="2">May play the central regulatory role in sporulation. It may be an element of the effector pathway responsible for the activation of sporulation genes in response to nutritional stress. Spo0A may act in concert with spo0H (a sigma factor) to control the expression of some genes that are critical to the sporulation process.</text>
</comment>
<evidence type="ECO:0000256" key="1">
    <source>
        <dbReference type="ARBA" id="ARBA00018672"/>
    </source>
</evidence>
<dbReference type="SMART" id="SM00850">
    <property type="entry name" value="LytTR"/>
    <property type="match status" value="1"/>
</dbReference>